<evidence type="ECO:0000313" key="3">
    <source>
        <dbReference type="Proteomes" id="UP000199169"/>
    </source>
</evidence>
<keyword evidence="1" id="KW-1133">Transmembrane helix</keyword>
<proteinExistence type="predicted"/>
<keyword evidence="1" id="KW-0472">Membrane</keyword>
<accession>A0A1A8XHS3</accession>
<organism evidence="2 3">
    <name type="scientific">Candidatus Accumulibacter aalborgensis</name>
    <dbReference type="NCBI Taxonomy" id="1860102"/>
    <lineage>
        <taxon>Bacteria</taxon>
        <taxon>Pseudomonadati</taxon>
        <taxon>Pseudomonadota</taxon>
        <taxon>Betaproteobacteria</taxon>
        <taxon>Candidatus Accumulibacter</taxon>
    </lineage>
</organism>
<name>A0A1A8XHS3_9PROT</name>
<gene>
    <name evidence="2" type="ORF">ACCAA_180030</name>
</gene>
<protein>
    <submittedName>
        <fullName evidence="2">Uncharacterized protein</fullName>
    </submittedName>
</protein>
<keyword evidence="1" id="KW-0812">Transmembrane</keyword>
<sequence>MANHVLQLNLQAIYASAIFWVEIFCYEGFRVMYQYVANLQAFNRML</sequence>
<dbReference type="AlphaFoldDB" id="A0A1A8XHS3"/>
<evidence type="ECO:0000256" key="1">
    <source>
        <dbReference type="SAM" id="Phobius"/>
    </source>
</evidence>
<dbReference type="EMBL" id="FLQX01000090">
    <property type="protein sequence ID" value="SBT04739.1"/>
    <property type="molecule type" value="Genomic_DNA"/>
</dbReference>
<dbReference type="Proteomes" id="UP000199169">
    <property type="component" value="Unassembled WGS sequence"/>
</dbReference>
<evidence type="ECO:0000313" key="2">
    <source>
        <dbReference type="EMBL" id="SBT04739.1"/>
    </source>
</evidence>
<feature type="transmembrane region" description="Helical" evidence="1">
    <location>
        <begin position="12"/>
        <end position="29"/>
    </location>
</feature>
<reference evidence="2 3" key="1">
    <citation type="submission" date="2016-06" db="EMBL/GenBank/DDBJ databases">
        <authorList>
            <person name="Kjaerup R.B."/>
            <person name="Dalgaard T.S."/>
            <person name="Juul-Madsen H.R."/>
        </authorList>
    </citation>
    <scope>NUCLEOTIDE SEQUENCE [LARGE SCALE GENOMIC DNA]</scope>
    <source>
        <strain evidence="2">3</strain>
    </source>
</reference>
<keyword evidence="3" id="KW-1185">Reference proteome</keyword>